<dbReference type="OrthoDB" id="7363113at2"/>
<proteinExistence type="predicted"/>
<dbReference type="EMBL" id="BATB01000041">
    <property type="protein sequence ID" value="GAD56592.1"/>
    <property type="molecule type" value="Genomic_DNA"/>
</dbReference>
<dbReference type="Proteomes" id="UP000016566">
    <property type="component" value="Unassembled WGS sequence"/>
</dbReference>
<feature type="region of interest" description="Disordered" evidence="1">
    <location>
        <begin position="1"/>
        <end position="21"/>
    </location>
</feature>
<dbReference type="RefSeq" id="WP_021694693.1">
    <property type="nucleotide sequence ID" value="NZ_BATB01000041.1"/>
</dbReference>
<dbReference type="eggNOG" id="COG0582">
    <property type="taxonomic scope" value="Bacteria"/>
</dbReference>
<protein>
    <submittedName>
        <fullName evidence="2">Uncharacterized protein</fullName>
    </submittedName>
</protein>
<gene>
    <name evidence="2" type="ORF">MBELCI_2644</name>
</gene>
<reference evidence="2" key="1">
    <citation type="journal article" date="2013" name="Genome Announc.">
        <title>Draft Genome Sequence of Loktanella cinnabarina LL-001T, Isolated from Deep-Sea Floor Sediment.</title>
        <authorList>
            <person name="Nishi S."/>
            <person name="Tsubouchi T."/>
            <person name="Takaki Y."/>
            <person name="Koyanagi R."/>
            <person name="Satoh N."/>
            <person name="Maruyama T."/>
            <person name="Hatada Y."/>
        </authorList>
    </citation>
    <scope>NUCLEOTIDE SEQUENCE [LARGE SCALE GENOMIC DNA]</scope>
    <source>
        <strain evidence="2">LL-001</strain>
    </source>
</reference>
<sequence length="612" mass="68787">MLDLTGHSSLPKRHITPVNTPAVTGPTLAELQAHVATRIDISTKTQDRYLSAIERVGALLNTPLAMIPAKLTLVEDRFPLTGFNPDYWSTDAAYTLFRRRLQAALKEFLGVHAEAARLRAMDDDWTWLCAAVEPLTKGKLGQGQSQWHPMKLAALKTFALVARAQGWQPRDLDLARARQLDEMYIGNKREANRRALTRLDDLRGFPELMPWLPPRPIGFSSQARVPLLAPLAPPWEHQICTWVDAVTKSGWDPVTKSYSDDHKGHAHVMRSALRTTLRITVGQGLLVSGVEDLRPLLADDEAICAIAGEMFGRRLRSKRDGHLEPRTARKYLKALNQLRAHLGIDTTLLDQVLANNKDARKGKKDDERMTPKNRAFCESLIDKRPIRKRFLTSFEVLRTEAELPMERAGLEQRELTGHERARVRMLGSCACFAAIEIGGAPIRVDNAMQLTCVGEDAQIRIPTSWKKPIKVLIPAEATKNKVEIEFPIRANAYGCHDTILWYCRVIRPMFPHAATSPYLFPAVTVPGAPLNADYFGAEFSALMRTVVNLPMTPHQMRHGQTSLLLDKYPNEIEVIAKRIDDRPGTLRQFYGWISALKLVERGQDLLVGLMDD</sequence>
<keyword evidence="3" id="KW-1185">Reference proteome</keyword>
<dbReference type="AlphaFoldDB" id="U2Z693"/>
<name>U2Z693_9RHOB</name>
<evidence type="ECO:0000313" key="2">
    <source>
        <dbReference type="EMBL" id="GAD56592.1"/>
    </source>
</evidence>
<dbReference type="STRING" id="1337093.MBELCI_2644"/>
<evidence type="ECO:0000313" key="3">
    <source>
        <dbReference type="Proteomes" id="UP000016566"/>
    </source>
</evidence>
<accession>U2Z693</accession>
<dbReference type="GO" id="GO:0003677">
    <property type="term" value="F:DNA binding"/>
    <property type="evidence" value="ECO:0007669"/>
    <property type="project" value="InterPro"/>
</dbReference>
<comment type="caution">
    <text evidence="2">The sequence shown here is derived from an EMBL/GenBank/DDBJ whole genome shotgun (WGS) entry which is preliminary data.</text>
</comment>
<dbReference type="InterPro" id="IPR011010">
    <property type="entry name" value="DNA_brk_join_enz"/>
</dbReference>
<organism evidence="2 3">
    <name type="scientific">Limimaricola cinnabarinus LL-001</name>
    <dbReference type="NCBI Taxonomy" id="1337093"/>
    <lineage>
        <taxon>Bacteria</taxon>
        <taxon>Pseudomonadati</taxon>
        <taxon>Pseudomonadota</taxon>
        <taxon>Alphaproteobacteria</taxon>
        <taxon>Rhodobacterales</taxon>
        <taxon>Paracoccaceae</taxon>
        <taxon>Limimaricola</taxon>
    </lineage>
</organism>
<dbReference type="SUPFAM" id="SSF56349">
    <property type="entry name" value="DNA breaking-rejoining enzymes"/>
    <property type="match status" value="1"/>
</dbReference>
<evidence type="ECO:0000256" key="1">
    <source>
        <dbReference type="SAM" id="MobiDB-lite"/>
    </source>
</evidence>